<dbReference type="PANTHER" id="PTHR16165:SF10">
    <property type="entry name" value="NXPE FAMILY MEMBER 2"/>
    <property type="match status" value="1"/>
</dbReference>
<dbReference type="OrthoDB" id="2112051at2759"/>
<dbReference type="InterPro" id="IPR013783">
    <property type="entry name" value="Ig-like_fold"/>
</dbReference>
<evidence type="ECO:0000313" key="4">
    <source>
        <dbReference type="RefSeq" id="XP_012865042.1"/>
    </source>
</evidence>
<evidence type="ECO:0000256" key="1">
    <source>
        <dbReference type="ARBA" id="ARBA00005431"/>
    </source>
</evidence>
<dbReference type="FunCoup" id="A0A1S3ENI9">
    <property type="interactions" value="4"/>
</dbReference>
<dbReference type="Pfam" id="PF24536">
    <property type="entry name" value="NXPE4_C"/>
    <property type="match status" value="1"/>
</dbReference>
<dbReference type="InterPro" id="IPR026845">
    <property type="entry name" value="NXPH/NXPE"/>
</dbReference>
<dbReference type="Proteomes" id="UP000081671">
    <property type="component" value="Unplaced"/>
</dbReference>
<dbReference type="PANTHER" id="PTHR16165">
    <property type="entry name" value="NXPE FAMILY MEMBER"/>
    <property type="match status" value="1"/>
</dbReference>
<sequence length="559" mass="65098">MMEKMVIRRILALFPNAIVRKLLLMLIFSLVLWVLYLSSGDYKKLLIHWRNPVVLKQWSVFKKYLSCEDTQSPEVFPTDTELSVMEIVERLDQMIPPRPFTHMTTTTSAKHSRAVILNPQDTYCKGDQLDILLEMRDHLGHRKEYGGDFLRARMSSPALKAGASGKVTDFNNGTYLVSFTLFWEGQVSLSVMLIHPSEGVSALWRARNQGYDRIIFKGKFLNGTSEVITECGLALNSSAELCQYLDIRDQEAFYCVKPPYVHCEAFIYMSTRNRHISYLSKEEWNLFNRSNIGIEMMKNLNSIKVLPCNKTEDIKKKCQIGMKAPFPSGYAYKGNWITTFCKLMEFNTTKNIRDCLGRKLIYLMGDSTLRQWMYYLPKVVETLKYFDHHGSGPFRTHVLLDIERHSLIQWKKHSHPFVTEKVFSLKDENYIPREIDQVAGDSNTAIVITIGQHFRPFPINTFIRRAINIRKAIERLFLRSPETKVILKTENTRELHINAELFSDFHGYIQNLIMRDIFEDLHVGIIDVWDMTVAHSTNNVHPPDNVVWHQIRMFLNYIC</sequence>
<feature type="domain" description="NXPE C-terminal" evidence="2">
    <location>
        <begin position="336"/>
        <end position="559"/>
    </location>
</feature>
<proteinExistence type="inferred from homology"/>
<reference evidence="4" key="1">
    <citation type="submission" date="2025-08" db="UniProtKB">
        <authorList>
            <consortium name="RefSeq"/>
        </authorList>
    </citation>
    <scope>IDENTIFICATION</scope>
    <source>
        <tissue evidence="4">Kidney</tissue>
    </source>
</reference>
<dbReference type="Gene3D" id="2.60.40.10">
    <property type="entry name" value="Immunoglobulins"/>
    <property type="match status" value="1"/>
</dbReference>
<comment type="similarity">
    <text evidence="1">Belongs to the NXPE family.</text>
</comment>
<dbReference type="SUPFAM" id="SSF81296">
    <property type="entry name" value="E set domains"/>
    <property type="match status" value="1"/>
</dbReference>
<dbReference type="GeneID" id="105980694"/>
<dbReference type="CTD" id="120406"/>
<accession>A0A1S3ENI9</accession>
<keyword evidence="3" id="KW-1185">Reference proteome</keyword>
<organism evidence="3 4">
    <name type="scientific">Dipodomys ordii</name>
    <name type="common">Ord's kangaroo rat</name>
    <dbReference type="NCBI Taxonomy" id="10020"/>
    <lineage>
        <taxon>Eukaryota</taxon>
        <taxon>Metazoa</taxon>
        <taxon>Chordata</taxon>
        <taxon>Craniata</taxon>
        <taxon>Vertebrata</taxon>
        <taxon>Euteleostomi</taxon>
        <taxon>Mammalia</taxon>
        <taxon>Eutheria</taxon>
        <taxon>Euarchontoglires</taxon>
        <taxon>Glires</taxon>
        <taxon>Rodentia</taxon>
        <taxon>Castorimorpha</taxon>
        <taxon>Heteromyidae</taxon>
        <taxon>Dipodomyinae</taxon>
        <taxon>Dipodomys</taxon>
    </lineage>
</organism>
<name>A0A1S3ENI9_DIPOR</name>
<evidence type="ECO:0000313" key="3">
    <source>
        <dbReference type="Proteomes" id="UP000081671"/>
    </source>
</evidence>
<dbReference type="KEGG" id="dord:105980694"/>
<dbReference type="RefSeq" id="XP_012865042.1">
    <property type="nucleotide sequence ID" value="XM_013009588.1"/>
</dbReference>
<dbReference type="InterPro" id="IPR014756">
    <property type="entry name" value="Ig_E-set"/>
</dbReference>
<gene>
    <name evidence="4" type="primary">Nxpe2</name>
</gene>
<dbReference type="Pfam" id="PF06312">
    <property type="entry name" value="Neurexophilin"/>
    <property type="match status" value="1"/>
</dbReference>
<protein>
    <submittedName>
        <fullName evidence="4">NXPE family member 2</fullName>
    </submittedName>
</protein>
<evidence type="ECO:0000259" key="2">
    <source>
        <dbReference type="Pfam" id="PF24536"/>
    </source>
</evidence>
<dbReference type="InParanoid" id="A0A1S3ENI9"/>
<dbReference type="InterPro" id="IPR057106">
    <property type="entry name" value="NXPE4_C"/>
</dbReference>
<dbReference type="AlphaFoldDB" id="A0A1S3ENI9"/>